<protein>
    <submittedName>
        <fullName evidence="3">Uncharacterized protein</fullName>
    </submittedName>
</protein>
<name>A0AAX2SDQ5_KOCRH</name>
<sequence>MQDSPRRGTPPHDHTPGSPDPSGRSAADAARVKLAATAAGLAVLASAFVSGDVWATVLGIVLAVAGVVLGIVALARLRGSAARALVVALSVIAILWGTLNAFGGGSRLLVWPASEAFQECTDRALTLSSTSQCQQQLTDNVWRHLSGDPVETGFPTQQPSPGPSASTSSSPSPSATSTGTGSPTAAPSSAASGTPSGTPST</sequence>
<reference evidence="3 4" key="1">
    <citation type="submission" date="2019-03" db="EMBL/GenBank/DDBJ databases">
        <title>Genome Sequencing and Assembly of Various Microbes Isolated from Alder Root Nodule.</title>
        <authorList>
            <person name="Swanson E."/>
            <person name="Sevigny J.L."/>
            <person name="Pesce C."/>
            <person name="Davis I."/>
            <person name="Kleiner V."/>
            <person name="Tisa L."/>
        </authorList>
    </citation>
    <scope>NUCLEOTIDE SEQUENCE [LARGE SCALE GENOMIC DNA]</scope>
    <source>
        <strain evidence="3 4">4R-31</strain>
    </source>
</reference>
<feature type="region of interest" description="Disordered" evidence="1">
    <location>
        <begin position="145"/>
        <end position="201"/>
    </location>
</feature>
<keyword evidence="2" id="KW-1133">Transmembrane helix</keyword>
<dbReference type="RefSeq" id="WP_135010371.1">
    <property type="nucleotide sequence ID" value="NZ_JAYEXM010000003.1"/>
</dbReference>
<proteinExistence type="predicted"/>
<feature type="region of interest" description="Disordered" evidence="1">
    <location>
        <begin position="1"/>
        <end position="26"/>
    </location>
</feature>
<dbReference type="EMBL" id="SPNK01000003">
    <property type="protein sequence ID" value="TFI02321.1"/>
    <property type="molecule type" value="Genomic_DNA"/>
</dbReference>
<evidence type="ECO:0000256" key="2">
    <source>
        <dbReference type="SAM" id="Phobius"/>
    </source>
</evidence>
<keyword evidence="4" id="KW-1185">Reference proteome</keyword>
<keyword evidence="2" id="KW-0472">Membrane</keyword>
<keyword evidence="2" id="KW-0812">Transmembrane</keyword>
<feature type="compositionally biased region" description="Low complexity" evidence="1">
    <location>
        <begin position="163"/>
        <end position="201"/>
    </location>
</feature>
<feature type="transmembrane region" description="Helical" evidence="2">
    <location>
        <begin position="32"/>
        <end position="49"/>
    </location>
</feature>
<evidence type="ECO:0000313" key="4">
    <source>
        <dbReference type="Proteomes" id="UP000298017"/>
    </source>
</evidence>
<feature type="compositionally biased region" description="Basic and acidic residues" evidence="1">
    <location>
        <begin position="1"/>
        <end position="15"/>
    </location>
</feature>
<evidence type="ECO:0000313" key="3">
    <source>
        <dbReference type="EMBL" id="TFI02321.1"/>
    </source>
</evidence>
<dbReference type="AlphaFoldDB" id="A0AAX2SDQ5"/>
<organism evidence="3 4">
    <name type="scientific">Kocuria rhizophila</name>
    <dbReference type="NCBI Taxonomy" id="72000"/>
    <lineage>
        <taxon>Bacteria</taxon>
        <taxon>Bacillati</taxon>
        <taxon>Actinomycetota</taxon>
        <taxon>Actinomycetes</taxon>
        <taxon>Micrococcales</taxon>
        <taxon>Micrococcaceae</taxon>
        <taxon>Kocuria</taxon>
    </lineage>
</organism>
<feature type="transmembrane region" description="Helical" evidence="2">
    <location>
        <begin position="55"/>
        <end position="74"/>
    </location>
</feature>
<evidence type="ECO:0000256" key="1">
    <source>
        <dbReference type="SAM" id="MobiDB-lite"/>
    </source>
</evidence>
<dbReference type="Proteomes" id="UP000298017">
    <property type="component" value="Unassembled WGS sequence"/>
</dbReference>
<gene>
    <name evidence="3" type="ORF">E4P33_04590</name>
</gene>
<accession>A0AAX2SDQ5</accession>
<comment type="caution">
    <text evidence="3">The sequence shown here is derived from an EMBL/GenBank/DDBJ whole genome shotgun (WGS) entry which is preliminary data.</text>
</comment>
<feature type="transmembrane region" description="Helical" evidence="2">
    <location>
        <begin position="81"/>
        <end position="99"/>
    </location>
</feature>